<sequence>MSTPEKAPAAAATSISAATDTSPRADGTPPVGSGPGAARRNVFGRLRKASDRVPTKWFAAIGTGLFLAVTAAFGGLNAVAEEVVEPPRLVAGDTHTSPQFAVTVERVVLIDDLSEAGVSAEEGTRALVVIATATNTWDQPQGTNGTDSLAELITIDGLDVAAPSGIARMDDQTYGPRLQPGVPAQLAIAWRVDAGAYHEGDEITVVLTDQTMFTGSTVLAGRYWDDPVVGATVTVVATDVGAGVDS</sequence>
<evidence type="ECO:0000256" key="2">
    <source>
        <dbReference type="SAM" id="Phobius"/>
    </source>
</evidence>
<keyword evidence="2" id="KW-0812">Transmembrane</keyword>
<dbReference type="EMBL" id="JACIFH010000001">
    <property type="protein sequence ID" value="MBB4141137.1"/>
    <property type="molecule type" value="Genomic_DNA"/>
</dbReference>
<organism evidence="3 4">
    <name type="scientific">Microbacterium invictum</name>
    <dbReference type="NCBI Taxonomy" id="515415"/>
    <lineage>
        <taxon>Bacteria</taxon>
        <taxon>Bacillati</taxon>
        <taxon>Actinomycetota</taxon>
        <taxon>Actinomycetes</taxon>
        <taxon>Micrococcales</taxon>
        <taxon>Microbacteriaceae</taxon>
        <taxon>Microbacterium</taxon>
    </lineage>
</organism>
<dbReference type="AlphaFoldDB" id="A0AA40VNS4"/>
<protein>
    <submittedName>
        <fullName evidence="3">Uncharacterized protein</fullName>
    </submittedName>
</protein>
<evidence type="ECO:0000313" key="4">
    <source>
        <dbReference type="Proteomes" id="UP000549113"/>
    </source>
</evidence>
<name>A0AA40VNS4_9MICO</name>
<feature type="transmembrane region" description="Helical" evidence="2">
    <location>
        <begin position="57"/>
        <end position="80"/>
    </location>
</feature>
<dbReference type="RefSeq" id="WP_248199199.1">
    <property type="nucleotide sequence ID" value="NZ_BAABCO010000003.1"/>
</dbReference>
<comment type="caution">
    <text evidence="3">The sequence shown here is derived from an EMBL/GenBank/DDBJ whole genome shotgun (WGS) entry which is preliminary data.</text>
</comment>
<dbReference type="Proteomes" id="UP000549113">
    <property type="component" value="Unassembled WGS sequence"/>
</dbReference>
<gene>
    <name evidence="3" type="ORF">BKA10_002931</name>
</gene>
<evidence type="ECO:0000313" key="3">
    <source>
        <dbReference type="EMBL" id="MBB4141137.1"/>
    </source>
</evidence>
<keyword evidence="2" id="KW-0472">Membrane</keyword>
<keyword evidence="2" id="KW-1133">Transmembrane helix</keyword>
<feature type="region of interest" description="Disordered" evidence="1">
    <location>
        <begin position="1"/>
        <end position="39"/>
    </location>
</feature>
<evidence type="ECO:0000256" key="1">
    <source>
        <dbReference type="SAM" id="MobiDB-lite"/>
    </source>
</evidence>
<reference evidence="3 4" key="1">
    <citation type="submission" date="2020-08" db="EMBL/GenBank/DDBJ databases">
        <title>Sequencing the genomes of 1000 actinobacteria strains.</title>
        <authorList>
            <person name="Klenk H.-P."/>
        </authorList>
    </citation>
    <scope>NUCLEOTIDE SEQUENCE [LARGE SCALE GENOMIC DNA]</scope>
    <source>
        <strain evidence="3 4">DSM 19600</strain>
    </source>
</reference>
<keyword evidence="4" id="KW-1185">Reference proteome</keyword>
<feature type="compositionally biased region" description="Low complexity" evidence="1">
    <location>
        <begin position="1"/>
        <end position="22"/>
    </location>
</feature>
<proteinExistence type="predicted"/>
<accession>A0AA40VNS4</accession>